<dbReference type="GO" id="GO:0006508">
    <property type="term" value="P:proteolysis"/>
    <property type="evidence" value="ECO:0007669"/>
    <property type="project" value="UniProtKB-KW"/>
</dbReference>
<dbReference type="GeneID" id="17353166"/>
<evidence type="ECO:0000259" key="7">
    <source>
        <dbReference type="Pfam" id="PF00082"/>
    </source>
</evidence>
<dbReference type="PROSITE" id="PS51892">
    <property type="entry name" value="SUBTILASE"/>
    <property type="match status" value="1"/>
</dbReference>
<dbReference type="EMBL" id="GL433850">
    <property type="protein sequence ID" value="EFN53702.1"/>
    <property type="molecule type" value="Genomic_DNA"/>
</dbReference>
<dbReference type="Proteomes" id="UP000008141">
    <property type="component" value="Unassembled WGS sequence"/>
</dbReference>
<dbReference type="KEGG" id="cvr:CHLNCDRAFT_9713"/>
<dbReference type="GO" id="GO:0005829">
    <property type="term" value="C:cytosol"/>
    <property type="evidence" value="ECO:0007669"/>
    <property type="project" value="TreeGrafter"/>
</dbReference>
<feature type="active site" description="Charge relay system" evidence="5">
    <location>
        <position position="30"/>
    </location>
</feature>
<dbReference type="InterPro" id="IPR015500">
    <property type="entry name" value="Peptidase_S8_subtilisin-rel"/>
</dbReference>
<dbReference type="GO" id="GO:0008240">
    <property type="term" value="F:tripeptidyl-peptidase activity"/>
    <property type="evidence" value="ECO:0007669"/>
    <property type="project" value="TreeGrafter"/>
</dbReference>
<evidence type="ECO:0000256" key="3">
    <source>
        <dbReference type="ARBA" id="ARBA00022801"/>
    </source>
</evidence>
<evidence type="ECO:0000256" key="4">
    <source>
        <dbReference type="ARBA" id="ARBA00022825"/>
    </source>
</evidence>
<dbReference type="OrthoDB" id="640735at2759"/>
<evidence type="ECO:0000256" key="2">
    <source>
        <dbReference type="ARBA" id="ARBA00022670"/>
    </source>
</evidence>
<dbReference type="PRINTS" id="PR00723">
    <property type="entry name" value="SUBTILISIN"/>
</dbReference>
<evidence type="ECO:0000256" key="5">
    <source>
        <dbReference type="PROSITE-ProRule" id="PRU01240"/>
    </source>
</evidence>
<protein>
    <recommendedName>
        <fullName evidence="7">Peptidase S8/S53 domain-containing protein</fullName>
    </recommendedName>
</protein>
<dbReference type="InterPro" id="IPR023828">
    <property type="entry name" value="Peptidase_S8_Ser-AS"/>
</dbReference>
<evidence type="ECO:0000313" key="8">
    <source>
        <dbReference type="EMBL" id="EFN53702.1"/>
    </source>
</evidence>
<organism evidence="9">
    <name type="scientific">Chlorella variabilis</name>
    <name type="common">Green alga</name>
    <dbReference type="NCBI Taxonomy" id="554065"/>
    <lineage>
        <taxon>Eukaryota</taxon>
        <taxon>Viridiplantae</taxon>
        <taxon>Chlorophyta</taxon>
        <taxon>core chlorophytes</taxon>
        <taxon>Trebouxiophyceae</taxon>
        <taxon>Chlorellales</taxon>
        <taxon>Chlorellaceae</taxon>
        <taxon>Chlorella clade</taxon>
        <taxon>Chlorella</taxon>
    </lineage>
</organism>
<dbReference type="InterPro" id="IPR036852">
    <property type="entry name" value="Peptidase_S8/S53_dom_sf"/>
</dbReference>
<dbReference type="PROSITE" id="PS00138">
    <property type="entry name" value="SUBTILASE_SER"/>
    <property type="match status" value="1"/>
</dbReference>
<dbReference type="eggNOG" id="KOG1153">
    <property type="taxonomic scope" value="Eukaryota"/>
</dbReference>
<dbReference type="CDD" id="cd04077">
    <property type="entry name" value="Peptidases_S8_PCSK9_ProteinaseK_like"/>
    <property type="match status" value="1"/>
</dbReference>
<reference evidence="8 9" key="1">
    <citation type="journal article" date="2010" name="Plant Cell">
        <title>The Chlorella variabilis NC64A genome reveals adaptation to photosymbiosis, coevolution with viruses, and cryptic sex.</title>
        <authorList>
            <person name="Blanc G."/>
            <person name="Duncan G."/>
            <person name="Agarkova I."/>
            <person name="Borodovsky M."/>
            <person name="Gurnon J."/>
            <person name="Kuo A."/>
            <person name="Lindquist E."/>
            <person name="Lucas S."/>
            <person name="Pangilinan J."/>
            <person name="Polle J."/>
            <person name="Salamov A."/>
            <person name="Terry A."/>
            <person name="Yamada T."/>
            <person name="Dunigan D.D."/>
            <person name="Grigoriev I.V."/>
            <person name="Claverie J.M."/>
            <person name="Van Etten J.L."/>
        </authorList>
    </citation>
    <scope>NUCLEOTIDE SEQUENCE [LARGE SCALE GENOMIC DNA]</scope>
    <source>
        <strain evidence="8 9">NC64A</strain>
    </source>
</reference>
<proteinExistence type="inferred from homology"/>
<dbReference type="FunFam" id="3.40.50.200:FF:000014">
    <property type="entry name" value="Proteinase K"/>
    <property type="match status" value="1"/>
</dbReference>
<dbReference type="GO" id="GO:0004252">
    <property type="term" value="F:serine-type endopeptidase activity"/>
    <property type="evidence" value="ECO:0007669"/>
    <property type="project" value="UniProtKB-UniRule"/>
</dbReference>
<evidence type="ECO:0000256" key="1">
    <source>
        <dbReference type="ARBA" id="ARBA00011073"/>
    </source>
</evidence>
<feature type="non-terminal residue" evidence="8">
    <location>
        <position position="1"/>
    </location>
</feature>
<dbReference type="SUPFAM" id="SSF52743">
    <property type="entry name" value="Subtilisin-like"/>
    <property type="match status" value="1"/>
</dbReference>
<dbReference type="RefSeq" id="XP_005845804.1">
    <property type="nucleotide sequence ID" value="XM_005845742.1"/>
</dbReference>
<keyword evidence="4 5" id="KW-0720">Serine protease</keyword>
<dbReference type="InterPro" id="IPR023827">
    <property type="entry name" value="Peptidase_S8_Asp-AS"/>
</dbReference>
<dbReference type="PROSITE" id="PS00136">
    <property type="entry name" value="SUBTILASE_ASP"/>
    <property type="match status" value="1"/>
</dbReference>
<dbReference type="InterPro" id="IPR050131">
    <property type="entry name" value="Peptidase_S8_subtilisin-like"/>
</dbReference>
<dbReference type="Pfam" id="PF00082">
    <property type="entry name" value="Peptidase_S8"/>
    <property type="match status" value="1"/>
</dbReference>
<feature type="active site" description="Charge relay system" evidence="5">
    <location>
        <position position="65"/>
    </location>
</feature>
<dbReference type="PANTHER" id="PTHR43806">
    <property type="entry name" value="PEPTIDASE S8"/>
    <property type="match status" value="1"/>
</dbReference>
<dbReference type="PANTHER" id="PTHR43806:SF14">
    <property type="entry name" value="TRIPEPTIDYL-PEPTIDASE 2"/>
    <property type="match status" value="1"/>
</dbReference>
<dbReference type="InterPro" id="IPR034193">
    <property type="entry name" value="PCSK9_ProteinaseK-like"/>
</dbReference>
<evidence type="ECO:0000256" key="6">
    <source>
        <dbReference type="RuleBase" id="RU003355"/>
    </source>
</evidence>
<feature type="active site" description="Charge relay system" evidence="5">
    <location>
        <position position="229"/>
    </location>
</feature>
<keyword evidence="9" id="KW-1185">Reference proteome</keyword>
<keyword evidence="2 5" id="KW-0645">Protease</keyword>
<name>E1ZKJ1_CHLVA</name>
<dbReference type="STRING" id="554065.E1ZKJ1"/>
<keyword evidence="3 5" id="KW-0378">Hydrolase</keyword>
<comment type="similarity">
    <text evidence="1 5 6">Belongs to the peptidase S8 family.</text>
</comment>
<dbReference type="InterPro" id="IPR000209">
    <property type="entry name" value="Peptidase_S8/S53_dom"/>
</dbReference>
<dbReference type="Gene3D" id="3.40.50.200">
    <property type="entry name" value="Peptidase S8/S53 domain"/>
    <property type="match status" value="1"/>
</dbReference>
<feature type="domain" description="Peptidase S8/S53" evidence="7">
    <location>
        <begin position="21"/>
        <end position="264"/>
    </location>
</feature>
<dbReference type="AlphaFoldDB" id="E1ZKJ1"/>
<feature type="non-terminal residue" evidence="8">
    <location>
        <position position="279"/>
    </location>
</feature>
<accession>E1ZKJ1</accession>
<dbReference type="OMA" id="CEYSPAR"/>
<gene>
    <name evidence="8" type="ORF">CHLNCDRAFT_9713</name>
</gene>
<sequence length="279" mass="28195">LDRIDQASLPLDGSFAPGLDGRGVHIYVLDTGLRTTHSEFSGRVGESVSFTSGYAVQGFGDSSGHGTHVSGTAMGSQFGVAKKATIHAVKTMGDDGSGSYSNIIAGMSWVVQHVKRNGWRGVVNMSLAGGPRSTALNDAAQQLINAGIPVVTSAGNNLTLLSHSLPADACSQSPASNPQAIAVASSDSSDQLSPFSNIGSCVDIFAPGSSITSAGISSDTSSAVMSGTSMASPHTVGVAALILQAFPAATVADMASILTNASQRVVFSTTTVPRLLQVG</sequence>
<evidence type="ECO:0000313" key="9">
    <source>
        <dbReference type="Proteomes" id="UP000008141"/>
    </source>
</evidence>
<dbReference type="InParanoid" id="E1ZKJ1"/>